<reference evidence="1" key="1">
    <citation type="submission" date="2023-06" db="EMBL/GenBank/DDBJ databases">
        <title>Uncultivated large filamentous bacteria from sulfidic sediments reveal new species and different genomic features in energy metabolism and defense.</title>
        <authorList>
            <person name="Fonseca A."/>
        </authorList>
    </citation>
    <scope>NUCLEOTIDE SEQUENCE</scope>
    <source>
        <strain evidence="1">HSG4</strain>
    </source>
</reference>
<organism evidence="1 2">
    <name type="scientific">Candidatus Marithioploca araucensis</name>
    <dbReference type="NCBI Taxonomy" id="70273"/>
    <lineage>
        <taxon>Bacteria</taxon>
        <taxon>Pseudomonadati</taxon>
        <taxon>Pseudomonadota</taxon>
        <taxon>Gammaproteobacteria</taxon>
        <taxon>Thiotrichales</taxon>
        <taxon>Thiotrichaceae</taxon>
        <taxon>Candidatus Marithioploca</taxon>
    </lineage>
</organism>
<keyword evidence="2" id="KW-1185">Reference proteome</keyword>
<name>A0ABT7VVS0_9GAMM</name>
<dbReference type="EMBL" id="JAUCGM010000774">
    <property type="protein sequence ID" value="MDM8563648.1"/>
    <property type="molecule type" value="Genomic_DNA"/>
</dbReference>
<evidence type="ECO:0000313" key="2">
    <source>
        <dbReference type="Proteomes" id="UP001171945"/>
    </source>
</evidence>
<evidence type="ECO:0008006" key="3">
    <source>
        <dbReference type="Google" id="ProtNLM"/>
    </source>
</evidence>
<comment type="caution">
    <text evidence="1">The sequence shown here is derived from an EMBL/GenBank/DDBJ whole genome shotgun (WGS) entry which is preliminary data.</text>
</comment>
<gene>
    <name evidence="1" type="ORF">QUF54_09865</name>
</gene>
<dbReference type="Proteomes" id="UP001171945">
    <property type="component" value="Unassembled WGS sequence"/>
</dbReference>
<sequence length="67" mass="7695">MEYVTHIERRGIQKGLEIGILQHSQEALVDVLDARFKKIPGTLIKTIQAIKDKSLLSRLHREAIFVE</sequence>
<proteinExistence type="predicted"/>
<evidence type="ECO:0000313" key="1">
    <source>
        <dbReference type="EMBL" id="MDM8563648.1"/>
    </source>
</evidence>
<protein>
    <recommendedName>
        <fullName evidence="3">DUF4351 domain-containing protein</fullName>
    </recommendedName>
</protein>
<accession>A0ABT7VVS0</accession>